<dbReference type="GO" id="GO:0016020">
    <property type="term" value="C:membrane"/>
    <property type="evidence" value="ECO:0000318"/>
    <property type="project" value="GO_Central"/>
</dbReference>
<feature type="region of interest" description="Disordered" evidence="11">
    <location>
        <begin position="997"/>
        <end position="1021"/>
    </location>
</feature>
<dbReference type="GO" id="GO:0005516">
    <property type="term" value="F:calmodulin binding"/>
    <property type="evidence" value="ECO:0007669"/>
    <property type="project" value="UniProtKB-KW"/>
</dbReference>
<sequence>MATPVNIIVGSHVWVEDPDEAWIDGQVTKITGKDAQIQTTNGKTVTEKLSKIYPKDLEAPPGGVDDMTKLSYLHEPGVLQNLKTRYELNEIYTYTGNILIAINPFQRLPHIYDSHMMQQYKGAPFGELSPHVFAVADVAYRAMINESKSNSILVSGESGAGKTETTKMLMRYLAFLGGRVATEGRTVEQQVLESNPVLEAFGNAKTVRNNNSSRFGKFVEIQFDKHGRISGAAIRTYLLERSRVCQVSDPERNYHCFYLLCAAPAEEVEKYKLGKPQSYHYLNQSRCYELVGVSDAHDYLATRRAMDIVGISEKEQEAIFRVVAAILHLGNIVFAKGKEVDSSVPKDDQAKFHLNTTAELLMCDVKALEDALCKRVMVTPEEVIKRSLDPQSATVSRDGLAKTLYSRLFDWLVDKINNSIGQDPNSNFLIGVLDIYGFESFKANSFEQFCINFTNEKLQQHFNQHVFKMEQEEYTKEKINWSYIEFVDNQDVLDLIEKKPGGIVALLDEACMFPKSTHETFANKLYQTFKNHKRFIKPKLSRTDFTIAHYAGDVLYQSDQFLDKNKDYVVPEHQDLLGVSKCPFVAGLFPPLPEETSKSSKFSSIGSRFKLQLQQLMETLNSTEPHYIRCVKPNNQLKPAIFENQNIMQQLRCGGVLEAIRISMAGYPTRKPFFEFINRFGLLCPEALEGNYDEKAACQKILEKAGLEGFQVGLTKIFLRAGQMAELDARRAEVLSSAAKTIQRRIRTHISRRRFLAVRKASVDIQSICRGVLACKFYQNMRRQAAALKIQKHIKRHQARVAYQKLHISALVLQTGLRAMAARREFRSMNLNKNATLLQAWWLCRRAVVYYKKLTRSCIVTQTRWRGRVARRELRKLKMAARETGALKEAKDKLEKNVEELTWRLQLEKRLRTDLEEAKAQEVMKLQNTMQEMQKIIEETNALLAKERETAKKSIEEAPPVIQEKEVLVEDTKKVESLTEEVESLKASLETEKLRADEAEGKYKELQESSEEKRKKLEETEKKVQQLADSMRGLEEKLANIESENKVLRQQAVSIAPNKFLSGRSRSILQRGSESGHLEARAAIPDLHSPSLNLREPAEVEEKPQKSLNEKQQENQELLIRCIAQHLGFAGNRPIAACIIYKCLLQWRSFEVERTSVFDRIIQTIGNAIETQDNNDILAYWLSNASTLLLLLQRTLKASGAAGMTPQRRRSSSATLFGRMTQSFRGAPQGVNLSLINGGINSGVDSLRQVEAKYPALLFKQQLTAYVEKIYGMIRDNLKKEISPLLGLCIQAPRTSRASLVKGASRSVANTAGQQALIAHWQGIVKSLGNFLNTLKANYVPPFLVRKVFTQIFSFINVQLFNSLLLRRECCSFSNGEYVKAGLAELEHWCYKATDEYAGSAWDELKHIRQAIGFLVIHQKPKKTLDEISHDLCPVLSIQQLYRISTMYWDDKYGTHSVSPDVIANMRVLMTEDSNNAVSNSFLLDDDSSIPFSVDDISKSMEQIDIADIEPPPLIRENIGFSFLLPRSD</sequence>
<keyword evidence="6" id="KW-0175">Coiled coil</keyword>
<dbReference type="RefSeq" id="XP_016675789.1">
    <property type="nucleotide sequence ID" value="XM_016820300.2"/>
</dbReference>
<evidence type="ECO:0000259" key="12">
    <source>
        <dbReference type="PROSITE" id="PS51126"/>
    </source>
</evidence>
<keyword evidence="7 10" id="KW-0518">Myosin</keyword>
<dbReference type="Gene3D" id="1.20.120.720">
    <property type="entry name" value="Myosin VI head, motor domain, U50 subdomain"/>
    <property type="match status" value="1"/>
</dbReference>
<keyword evidence="4 10" id="KW-0067">ATP-binding</keyword>
<dbReference type="Pfam" id="PF01843">
    <property type="entry name" value="DIL"/>
    <property type="match status" value="1"/>
</dbReference>
<dbReference type="GO" id="GO:0015629">
    <property type="term" value="C:actin cytoskeleton"/>
    <property type="evidence" value="ECO:0000318"/>
    <property type="project" value="GO_Central"/>
</dbReference>
<dbReference type="InterPro" id="IPR000048">
    <property type="entry name" value="IQ_motif_EF-hand-BS"/>
</dbReference>
<dbReference type="GO" id="GO:0051015">
    <property type="term" value="F:actin filament binding"/>
    <property type="evidence" value="ECO:0000318"/>
    <property type="project" value="GO_Central"/>
</dbReference>
<evidence type="ECO:0000256" key="2">
    <source>
        <dbReference type="ARBA" id="ARBA00022737"/>
    </source>
</evidence>
<dbReference type="GO" id="GO:0030048">
    <property type="term" value="P:actin filament-based movement"/>
    <property type="evidence" value="ECO:0007669"/>
    <property type="project" value="UniProtKB-ARBA"/>
</dbReference>
<dbReference type="CDD" id="cd01384">
    <property type="entry name" value="MYSc_Myo11"/>
    <property type="match status" value="1"/>
</dbReference>
<evidence type="ECO:0000259" key="14">
    <source>
        <dbReference type="PROSITE" id="PS51844"/>
    </source>
</evidence>
<dbReference type="InterPro" id="IPR037975">
    <property type="entry name" value="MyosinXI_CBD"/>
</dbReference>
<dbReference type="Gene3D" id="1.10.10.820">
    <property type="match status" value="1"/>
</dbReference>
<dbReference type="FunFam" id="1.10.10.820:FF:000001">
    <property type="entry name" value="Myosin heavy chain"/>
    <property type="match status" value="1"/>
</dbReference>
<dbReference type="SMART" id="SM01132">
    <property type="entry name" value="DIL"/>
    <property type="match status" value="1"/>
</dbReference>
<name>A0A1U8IIT2_GOSHI</name>
<dbReference type="InterPro" id="IPR004009">
    <property type="entry name" value="SH3_Myosin"/>
</dbReference>
<dbReference type="FunFam" id="1.20.120.720:FF:000011">
    <property type="entry name" value="Myosin 2"/>
    <property type="match status" value="1"/>
</dbReference>
<dbReference type="InterPro" id="IPR001609">
    <property type="entry name" value="Myosin_head_motor_dom-like"/>
</dbReference>
<keyword evidence="2" id="KW-0677">Repeat</keyword>
<dbReference type="InterPro" id="IPR036018">
    <property type="entry name" value="MYSc_Myo11"/>
</dbReference>
<evidence type="ECO:0000256" key="5">
    <source>
        <dbReference type="ARBA" id="ARBA00022860"/>
    </source>
</evidence>
<dbReference type="InterPro" id="IPR027417">
    <property type="entry name" value="P-loop_NTPase"/>
</dbReference>
<dbReference type="Gene3D" id="1.20.58.530">
    <property type="match status" value="1"/>
</dbReference>
<keyword evidence="3 10" id="KW-0547">Nucleotide-binding</keyword>
<comment type="similarity">
    <text evidence="1">Belongs to the TRAFAC class myosin-kinesin ATPase superfamily. Myosin family. Plant myosin class XI subfamily.</text>
</comment>
<reference evidence="15" key="1">
    <citation type="journal article" date="2020" name="Nat. Genet.">
        <title>Genomic diversifications of five Gossypium allopolyploid species and their impact on cotton improvement.</title>
        <authorList>
            <person name="Chen Z.J."/>
            <person name="Sreedasyam A."/>
            <person name="Ando A."/>
            <person name="Song Q."/>
            <person name="De Santiago L.M."/>
            <person name="Hulse-Kemp A.M."/>
            <person name="Ding M."/>
            <person name="Ye W."/>
            <person name="Kirkbride R.C."/>
            <person name="Jenkins J."/>
            <person name="Plott C."/>
            <person name="Lovell J."/>
            <person name="Lin Y.M."/>
            <person name="Vaughn R."/>
            <person name="Liu B."/>
            <person name="Simpson S."/>
            <person name="Scheffler B.E."/>
            <person name="Wen L."/>
            <person name="Saski C.A."/>
            <person name="Grover C.E."/>
            <person name="Hu G."/>
            <person name="Conover J.L."/>
            <person name="Carlson J.W."/>
            <person name="Shu S."/>
            <person name="Boston L.B."/>
            <person name="Williams M."/>
            <person name="Peterson D.G."/>
            <person name="McGee K."/>
            <person name="Jones D.C."/>
            <person name="Wendel J.F."/>
            <person name="Stelly D.M."/>
            <person name="Grimwood J."/>
            <person name="Schmutz J."/>
        </authorList>
    </citation>
    <scope>NUCLEOTIDE SEQUENCE [LARGE SCALE GENOMIC DNA]</scope>
    <source>
        <strain evidence="15">cv. TM-1</strain>
    </source>
</reference>
<evidence type="ECO:0000256" key="11">
    <source>
        <dbReference type="SAM" id="MobiDB-lite"/>
    </source>
</evidence>
<dbReference type="GO" id="GO:0000146">
    <property type="term" value="F:microfilament motor activity"/>
    <property type="evidence" value="ECO:0000318"/>
    <property type="project" value="GO_Central"/>
</dbReference>
<dbReference type="PROSITE" id="PS51456">
    <property type="entry name" value="MYOSIN_MOTOR"/>
    <property type="match status" value="1"/>
</dbReference>
<dbReference type="Pfam" id="PF00063">
    <property type="entry name" value="Myosin_head"/>
    <property type="match status" value="1"/>
</dbReference>
<dbReference type="GO" id="GO:0005524">
    <property type="term" value="F:ATP binding"/>
    <property type="evidence" value="ECO:0007669"/>
    <property type="project" value="UniProtKB-UniRule"/>
</dbReference>
<dbReference type="STRING" id="3635.A0A1U8IIT2"/>
<evidence type="ECO:0000256" key="7">
    <source>
        <dbReference type="ARBA" id="ARBA00023123"/>
    </source>
</evidence>
<keyword evidence="8 10" id="KW-0505">Motor protein</keyword>
<evidence type="ECO:0000256" key="1">
    <source>
        <dbReference type="ARBA" id="ARBA00008049"/>
    </source>
</evidence>
<dbReference type="PROSITE" id="PS51844">
    <property type="entry name" value="SH3_LIKE"/>
    <property type="match status" value="1"/>
</dbReference>
<protein>
    <submittedName>
        <fullName evidence="16">Myosin-11</fullName>
    </submittedName>
</protein>
<feature type="region of interest" description="Actin-binding" evidence="10">
    <location>
        <begin position="613"/>
        <end position="635"/>
    </location>
</feature>
<evidence type="ECO:0000259" key="13">
    <source>
        <dbReference type="PROSITE" id="PS51456"/>
    </source>
</evidence>
<dbReference type="InterPro" id="IPR002710">
    <property type="entry name" value="Dilute_dom"/>
</dbReference>
<evidence type="ECO:0000313" key="15">
    <source>
        <dbReference type="Proteomes" id="UP000818029"/>
    </source>
</evidence>
<dbReference type="PANTHER" id="PTHR13140:SF792">
    <property type="entry name" value="MYOSIN-9"/>
    <property type="match status" value="1"/>
</dbReference>
<dbReference type="Gene3D" id="3.40.850.10">
    <property type="entry name" value="Kinesin motor domain"/>
    <property type="match status" value="1"/>
</dbReference>
<evidence type="ECO:0000256" key="3">
    <source>
        <dbReference type="ARBA" id="ARBA00022741"/>
    </source>
</evidence>
<feature type="domain" description="Dilute" evidence="12">
    <location>
        <begin position="1159"/>
        <end position="1472"/>
    </location>
</feature>
<evidence type="ECO:0000256" key="9">
    <source>
        <dbReference type="ARBA" id="ARBA00023203"/>
    </source>
</evidence>
<dbReference type="Pfam" id="PF02736">
    <property type="entry name" value="Myosin_N"/>
    <property type="match status" value="1"/>
</dbReference>
<dbReference type="GO" id="GO:0007015">
    <property type="term" value="P:actin filament organization"/>
    <property type="evidence" value="ECO:0000318"/>
    <property type="project" value="GO_Central"/>
</dbReference>
<dbReference type="Proteomes" id="UP000818029">
    <property type="component" value="Chromosome A08"/>
</dbReference>
<feature type="domain" description="Myosin motor" evidence="13">
    <location>
        <begin position="62"/>
        <end position="732"/>
    </location>
</feature>
<dbReference type="PROSITE" id="PS50096">
    <property type="entry name" value="IQ"/>
    <property type="match status" value="5"/>
</dbReference>
<dbReference type="CDD" id="cd15475">
    <property type="entry name" value="MyosinXI_CBD"/>
    <property type="match status" value="1"/>
</dbReference>
<keyword evidence="15" id="KW-1185">Reference proteome</keyword>
<evidence type="ECO:0000256" key="10">
    <source>
        <dbReference type="PROSITE-ProRule" id="PRU00782"/>
    </source>
</evidence>
<dbReference type="SMR" id="A0A1U8IIT2"/>
<dbReference type="GO" id="GO:0005737">
    <property type="term" value="C:cytoplasm"/>
    <property type="evidence" value="ECO:0000318"/>
    <property type="project" value="GO_Central"/>
</dbReference>
<dbReference type="SMART" id="SM00242">
    <property type="entry name" value="MYSc"/>
    <property type="match status" value="1"/>
</dbReference>
<dbReference type="PaxDb" id="3635-A0A1U8IIT2"/>
<keyword evidence="5" id="KW-0112">Calmodulin-binding</keyword>
<dbReference type="Pfam" id="PF00612">
    <property type="entry name" value="IQ"/>
    <property type="match status" value="3"/>
</dbReference>
<dbReference type="SMART" id="SM00015">
    <property type="entry name" value="IQ"/>
    <property type="match status" value="6"/>
</dbReference>
<dbReference type="GeneID" id="107895082"/>
<evidence type="ECO:0000256" key="4">
    <source>
        <dbReference type="ARBA" id="ARBA00022840"/>
    </source>
</evidence>
<dbReference type="SUPFAM" id="SSF52540">
    <property type="entry name" value="P-loop containing nucleoside triphosphate hydrolases"/>
    <property type="match status" value="2"/>
</dbReference>
<feature type="binding site" evidence="10">
    <location>
        <begin position="156"/>
        <end position="163"/>
    </location>
    <ligand>
        <name>ATP</name>
        <dbReference type="ChEBI" id="CHEBI:30616"/>
    </ligand>
</feature>
<dbReference type="GO" id="GO:0016459">
    <property type="term" value="C:myosin complex"/>
    <property type="evidence" value="ECO:0007669"/>
    <property type="project" value="UniProtKB-KW"/>
</dbReference>
<gene>
    <name evidence="16" type="primary">LOC107895082</name>
</gene>
<dbReference type="PROSITE" id="PS51126">
    <property type="entry name" value="DILUTE"/>
    <property type="match status" value="1"/>
</dbReference>
<proteinExistence type="inferred from homology"/>
<evidence type="ECO:0000256" key="8">
    <source>
        <dbReference type="ARBA" id="ARBA00023175"/>
    </source>
</evidence>
<dbReference type="InterPro" id="IPR036961">
    <property type="entry name" value="Kinesin_motor_dom_sf"/>
</dbReference>
<evidence type="ECO:0000256" key="6">
    <source>
        <dbReference type="ARBA" id="ARBA00023054"/>
    </source>
</evidence>
<dbReference type="PRINTS" id="PR00193">
    <property type="entry name" value="MYOSINHEAVY"/>
</dbReference>
<dbReference type="PANTHER" id="PTHR13140">
    <property type="entry name" value="MYOSIN"/>
    <property type="match status" value="1"/>
</dbReference>
<organism evidence="15 16">
    <name type="scientific">Gossypium hirsutum</name>
    <name type="common">Upland cotton</name>
    <name type="synonym">Gossypium mexicanum</name>
    <dbReference type="NCBI Taxonomy" id="3635"/>
    <lineage>
        <taxon>Eukaryota</taxon>
        <taxon>Viridiplantae</taxon>
        <taxon>Streptophyta</taxon>
        <taxon>Embryophyta</taxon>
        <taxon>Tracheophyta</taxon>
        <taxon>Spermatophyta</taxon>
        <taxon>Magnoliopsida</taxon>
        <taxon>eudicotyledons</taxon>
        <taxon>Gunneridae</taxon>
        <taxon>Pentapetalae</taxon>
        <taxon>rosids</taxon>
        <taxon>malvids</taxon>
        <taxon>Malvales</taxon>
        <taxon>Malvaceae</taxon>
        <taxon>Malvoideae</taxon>
        <taxon>Gossypium</taxon>
    </lineage>
</organism>
<keyword evidence="9 10" id="KW-0009">Actin-binding</keyword>
<dbReference type="Gene3D" id="3.30.70.1590">
    <property type="match status" value="1"/>
</dbReference>
<accession>A0A1U8IIT2</accession>
<dbReference type="KEGG" id="ghi:107895082"/>
<dbReference type="Gene3D" id="1.20.5.190">
    <property type="match status" value="3"/>
</dbReference>
<feature type="domain" description="Myosin N-terminal SH3-like" evidence="14">
    <location>
        <begin position="8"/>
        <end position="57"/>
    </location>
</feature>
<dbReference type="OrthoDB" id="6108017at2759"/>
<dbReference type="FunFam" id="1.20.58.530:FF:000002">
    <property type="entry name" value="Class V myosin"/>
    <property type="match status" value="1"/>
</dbReference>
<evidence type="ECO:0000313" key="16">
    <source>
        <dbReference type="RefSeq" id="XP_016675789.1"/>
    </source>
</evidence>
<reference evidence="16" key="2">
    <citation type="submission" date="2025-08" db="UniProtKB">
        <authorList>
            <consortium name="RefSeq"/>
        </authorList>
    </citation>
    <scope>IDENTIFICATION</scope>
</reference>
<dbReference type="GO" id="GO:0009860">
    <property type="term" value="P:pollen tube growth"/>
    <property type="evidence" value="ECO:0000318"/>
    <property type="project" value="GO_Central"/>
</dbReference>